<dbReference type="EMBL" id="CQAZ01000074">
    <property type="protein sequence ID" value="CNI59880.1"/>
    <property type="molecule type" value="Genomic_DNA"/>
</dbReference>
<evidence type="ECO:0000313" key="2">
    <source>
        <dbReference type="EMBL" id="CRY69470.1"/>
    </source>
</evidence>
<dbReference type="OrthoDB" id="9804145at2"/>
<dbReference type="AlphaFoldDB" id="A0A0T9RF79"/>
<reference evidence="2 3" key="1">
    <citation type="submission" date="2015-03" db="EMBL/GenBank/DDBJ databases">
        <authorList>
            <consortium name="Pathogen Informatics"/>
            <person name="Murphy D."/>
        </authorList>
    </citation>
    <scope>NUCLEOTIDE SEQUENCE [LARGE SCALE GENOMIC DNA]</scope>
    <source>
        <strain evidence="3">type strain: CIP110230</strain>
        <strain evidence="2">Type strain: CIP110230</strain>
    </source>
</reference>
<dbReference type="STRING" id="1288385.ERS137968_04622"/>
<sequence>MPDFELKVFQADAAKTIIDRYAFFAGHPYRPGNGGLINPIITTFFDVEPLFLSQMFSLHAKGSPVGPER</sequence>
<reference evidence="4" key="3">
    <citation type="submission" date="2015-03" db="EMBL/GenBank/DDBJ databases">
        <authorList>
            <consortium name="Pathogen Informatics"/>
        </authorList>
    </citation>
    <scope>NUCLEOTIDE SEQUENCE [LARGE SCALE GENOMIC DNA]</scope>
    <source>
        <strain evidence="4">A125KOH2</strain>
    </source>
</reference>
<dbReference type="Proteomes" id="UP000045840">
    <property type="component" value="Unassembled WGS sequence"/>
</dbReference>
<evidence type="ECO:0000313" key="4">
    <source>
        <dbReference type="Proteomes" id="UP000045840"/>
    </source>
</evidence>
<keyword evidence="3" id="KW-1185">Reference proteome</keyword>
<accession>A0A0T9RF79</accession>
<dbReference type="Proteomes" id="UP000044625">
    <property type="component" value="Unassembled WGS sequence"/>
</dbReference>
<evidence type="ECO:0000313" key="1">
    <source>
        <dbReference type="EMBL" id="CNI59880.1"/>
    </source>
</evidence>
<dbReference type="RefSeq" id="WP_049615230.1">
    <property type="nucleotide sequence ID" value="NZ_CAWMMU010000053.1"/>
</dbReference>
<reference evidence="1" key="2">
    <citation type="submission" date="2015-03" db="EMBL/GenBank/DDBJ databases">
        <authorList>
            <person name="Murphy D."/>
        </authorList>
    </citation>
    <scope>NUCLEOTIDE SEQUENCE [LARGE SCALE GENOMIC DNA]</scope>
    <source>
        <strain evidence="1">A125KOH2</strain>
    </source>
</reference>
<name>A0A0T9RF79_9GAMM</name>
<proteinExistence type="predicted"/>
<gene>
    <name evidence="1" type="ORF">ERS008529_04463</name>
    <name evidence="2" type="ORF">ERS137968_04622</name>
</gene>
<dbReference type="EMBL" id="CWJL01000053">
    <property type="protein sequence ID" value="CRY69470.1"/>
    <property type="molecule type" value="Genomic_DNA"/>
</dbReference>
<evidence type="ECO:0000313" key="3">
    <source>
        <dbReference type="Proteomes" id="UP000044625"/>
    </source>
</evidence>
<organism evidence="1 4">
    <name type="scientific">Yersinia pekkanenii</name>
    <dbReference type="NCBI Taxonomy" id="1288385"/>
    <lineage>
        <taxon>Bacteria</taxon>
        <taxon>Pseudomonadati</taxon>
        <taxon>Pseudomonadota</taxon>
        <taxon>Gammaproteobacteria</taxon>
        <taxon>Enterobacterales</taxon>
        <taxon>Yersiniaceae</taxon>
        <taxon>Yersinia</taxon>
    </lineage>
</organism>
<protein>
    <submittedName>
        <fullName evidence="1">Uncharacterized protein</fullName>
    </submittedName>
</protein>